<feature type="region of interest" description="Disordered" evidence="12">
    <location>
        <begin position="250"/>
        <end position="358"/>
    </location>
</feature>
<comment type="caution">
    <text evidence="15">The sequence shown here is derived from an EMBL/GenBank/DDBJ whole genome shotgun (WGS) entry which is preliminary data.</text>
</comment>
<keyword evidence="3" id="KW-0964">Secreted</keyword>
<dbReference type="Gene3D" id="2.70.50.70">
    <property type="match status" value="1"/>
</dbReference>
<evidence type="ECO:0000313" key="15">
    <source>
        <dbReference type="EMBL" id="CAG9972404.1"/>
    </source>
</evidence>
<evidence type="ECO:0000259" key="14">
    <source>
        <dbReference type="Pfam" id="PF03443"/>
    </source>
</evidence>
<keyword evidence="7" id="KW-0119">Carbohydrate metabolism</keyword>
<evidence type="ECO:0000256" key="7">
    <source>
        <dbReference type="ARBA" id="ARBA00023277"/>
    </source>
</evidence>
<dbReference type="GO" id="GO:0030245">
    <property type="term" value="P:cellulose catabolic process"/>
    <property type="evidence" value="ECO:0007669"/>
    <property type="project" value="UniProtKB-KW"/>
</dbReference>
<dbReference type="InterPro" id="IPR005103">
    <property type="entry name" value="AA9_LPMO"/>
</dbReference>
<dbReference type="OrthoDB" id="4849160at2759"/>
<dbReference type="EC" id="1.14.99.56" evidence="11"/>
<evidence type="ECO:0000313" key="16">
    <source>
        <dbReference type="Proteomes" id="UP000754883"/>
    </source>
</evidence>
<sequence length="358" mass="37627">MHRSLLLSSLLAMEAAAHGFVKTFTLDGVEYEGFWRWNNNPDPKAIGWSFTTPDEGPILDISNPDLSCRQDSAPAKNYGQIAAGGKADFFWTSEDKVINPNGWAESHRGPIMTYIAPCNGDCTTVDKASLKWTKIYEEGLISGTANTNGVWASDKMRENGGINSATIPSSIAPGKYVIRNEIIALHRAHINEPEFYAQCANIEVTGSGTDDLSGKGVIATQLYKTTDNVFGFDVYNVGKETTWPIPGPPVYSAADSGNTDNVGNAPSSTSIASSSSAPTSTSVPNTTISTSIASSTSASRSTSVASAPNTVVATSTASSPSATSTSSPDNSGDNDENNDNGSGCRGGRGRKGVRSFRA</sequence>
<proteinExistence type="inferred from homology"/>
<comment type="subcellular location">
    <subcellularLocation>
        <location evidence="2">Secreted</location>
    </subcellularLocation>
</comment>
<reference evidence="15" key="1">
    <citation type="submission" date="2021-10" db="EMBL/GenBank/DDBJ databases">
        <authorList>
            <person name="Piombo E."/>
        </authorList>
    </citation>
    <scope>NUCLEOTIDE SEQUENCE</scope>
</reference>
<evidence type="ECO:0000256" key="3">
    <source>
        <dbReference type="ARBA" id="ARBA00022525"/>
    </source>
</evidence>
<feature type="compositionally biased region" description="Polar residues" evidence="12">
    <location>
        <begin position="255"/>
        <end position="264"/>
    </location>
</feature>
<name>A0A9N9U3Y2_9HYPO</name>
<keyword evidence="5" id="KW-0136">Cellulose degradation</keyword>
<accession>A0A9N9U3Y2</accession>
<evidence type="ECO:0000256" key="11">
    <source>
        <dbReference type="ARBA" id="ARBA00047174"/>
    </source>
</evidence>
<evidence type="ECO:0000256" key="10">
    <source>
        <dbReference type="ARBA" id="ARBA00045077"/>
    </source>
</evidence>
<gene>
    <name evidence="15" type="ORF">CBYS24578_00001001</name>
</gene>
<keyword evidence="6" id="KW-1015">Disulfide bond</keyword>
<comment type="similarity">
    <text evidence="9">Belongs to the polysaccharide monooxygenase AA9 family.</text>
</comment>
<dbReference type="CDD" id="cd21175">
    <property type="entry name" value="LPMO_AA9"/>
    <property type="match status" value="1"/>
</dbReference>
<dbReference type="GO" id="GO:0005576">
    <property type="term" value="C:extracellular region"/>
    <property type="evidence" value="ECO:0007669"/>
    <property type="project" value="UniProtKB-SubCell"/>
</dbReference>
<dbReference type="Proteomes" id="UP000754883">
    <property type="component" value="Unassembled WGS sequence"/>
</dbReference>
<evidence type="ECO:0000256" key="1">
    <source>
        <dbReference type="ARBA" id="ARBA00001973"/>
    </source>
</evidence>
<evidence type="ECO:0000256" key="9">
    <source>
        <dbReference type="ARBA" id="ARBA00044502"/>
    </source>
</evidence>
<evidence type="ECO:0000256" key="5">
    <source>
        <dbReference type="ARBA" id="ARBA00023001"/>
    </source>
</evidence>
<dbReference type="PANTHER" id="PTHR33353">
    <property type="entry name" value="PUTATIVE (AFU_ORTHOLOGUE AFUA_1G12560)-RELATED"/>
    <property type="match status" value="1"/>
</dbReference>
<evidence type="ECO:0000256" key="4">
    <source>
        <dbReference type="ARBA" id="ARBA00022729"/>
    </source>
</evidence>
<comment type="cofactor">
    <cofactor evidence="1">
        <name>Cu(2+)</name>
        <dbReference type="ChEBI" id="CHEBI:29036"/>
    </cofactor>
</comment>
<keyword evidence="16" id="KW-1185">Reference proteome</keyword>
<keyword evidence="8" id="KW-0624">Polysaccharide degradation</keyword>
<keyword evidence="4 13" id="KW-0732">Signal</keyword>
<organism evidence="15 16">
    <name type="scientific">Clonostachys byssicola</name>
    <dbReference type="NCBI Taxonomy" id="160290"/>
    <lineage>
        <taxon>Eukaryota</taxon>
        <taxon>Fungi</taxon>
        <taxon>Dikarya</taxon>
        <taxon>Ascomycota</taxon>
        <taxon>Pezizomycotina</taxon>
        <taxon>Sordariomycetes</taxon>
        <taxon>Hypocreomycetidae</taxon>
        <taxon>Hypocreales</taxon>
        <taxon>Bionectriaceae</taxon>
        <taxon>Clonostachys</taxon>
    </lineage>
</organism>
<feature type="compositionally biased region" description="Basic residues" evidence="12">
    <location>
        <begin position="347"/>
        <end position="358"/>
    </location>
</feature>
<dbReference type="InterPro" id="IPR049892">
    <property type="entry name" value="AA9"/>
</dbReference>
<dbReference type="AlphaFoldDB" id="A0A9N9U3Y2"/>
<feature type="chain" id="PRO_5040293034" description="lytic cellulose monooxygenase (C4-dehydrogenating)" evidence="13">
    <location>
        <begin position="18"/>
        <end position="358"/>
    </location>
</feature>
<evidence type="ECO:0000256" key="8">
    <source>
        <dbReference type="ARBA" id="ARBA00023326"/>
    </source>
</evidence>
<evidence type="ECO:0000256" key="2">
    <source>
        <dbReference type="ARBA" id="ARBA00004613"/>
    </source>
</evidence>
<feature type="signal peptide" evidence="13">
    <location>
        <begin position="1"/>
        <end position="17"/>
    </location>
</feature>
<evidence type="ECO:0000256" key="6">
    <source>
        <dbReference type="ARBA" id="ARBA00023157"/>
    </source>
</evidence>
<evidence type="ECO:0000256" key="12">
    <source>
        <dbReference type="SAM" id="MobiDB-lite"/>
    </source>
</evidence>
<dbReference type="Pfam" id="PF03443">
    <property type="entry name" value="AA9"/>
    <property type="match status" value="1"/>
</dbReference>
<comment type="catalytic activity">
    <reaction evidence="10">
        <text>[(1-&gt;4)-beta-D-glucosyl]n+m + reduced acceptor + O2 = 4-dehydro-beta-D-glucosyl-[(1-&gt;4)-beta-D-glucosyl]n-1 + [(1-&gt;4)-beta-D-glucosyl]m + acceptor + H2O.</text>
        <dbReference type="EC" id="1.14.99.56"/>
    </reaction>
</comment>
<protein>
    <recommendedName>
        <fullName evidence="11">lytic cellulose monooxygenase (C4-dehydrogenating)</fullName>
        <ecNumber evidence="11">1.14.99.56</ecNumber>
    </recommendedName>
</protein>
<evidence type="ECO:0000256" key="13">
    <source>
        <dbReference type="SAM" id="SignalP"/>
    </source>
</evidence>
<dbReference type="PANTHER" id="PTHR33353:SF34">
    <property type="entry name" value="ENDO-BETA-1,4-GLUCANASE D"/>
    <property type="match status" value="1"/>
</dbReference>
<dbReference type="EMBL" id="CABFNO020001240">
    <property type="protein sequence ID" value="CAG9972404.1"/>
    <property type="molecule type" value="Genomic_DNA"/>
</dbReference>
<feature type="domain" description="Auxiliary Activity family 9 catalytic" evidence="14">
    <location>
        <begin position="18"/>
        <end position="238"/>
    </location>
</feature>
<feature type="compositionally biased region" description="Low complexity" evidence="12">
    <location>
        <begin position="265"/>
        <end position="331"/>
    </location>
</feature>